<proteinExistence type="predicted"/>
<feature type="non-terminal residue" evidence="1">
    <location>
        <position position="1"/>
    </location>
</feature>
<name>A0AAI9ZGU1_9PEZI</name>
<dbReference type="AlphaFoldDB" id="A0AAI9ZGU1"/>
<sequence length="169" mass="19192">ELERQLTDSKRAYDAHVRQRDLDHQREIRGLKGHICDFEAARSAEKTIANRKKVSDTAILEIWQQMAYNIRAVATTLLTYCQAKEELEKGFQTCQTTAVGMTPFEYDLLANEDMRSAIVLISEFFSSNGLVYQLTYLFGIAAVSLDTAPEFLKWRSEGAAMVEDLFGPQ</sequence>
<dbReference type="EMBL" id="JAHMHQ010000025">
    <property type="protein sequence ID" value="KAK1624319.1"/>
    <property type="molecule type" value="Genomic_DNA"/>
</dbReference>
<reference evidence="1" key="1">
    <citation type="submission" date="2021-06" db="EMBL/GenBank/DDBJ databases">
        <title>Comparative genomics, transcriptomics and evolutionary studies reveal genomic signatures of adaptation to plant cell wall in hemibiotrophic fungi.</title>
        <authorList>
            <consortium name="DOE Joint Genome Institute"/>
            <person name="Baroncelli R."/>
            <person name="Diaz J.F."/>
            <person name="Benocci T."/>
            <person name="Peng M."/>
            <person name="Battaglia E."/>
            <person name="Haridas S."/>
            <person name="Andreopoulos W."/>
            <person name="Labutti K."/>
            <person name="Pangilinan J."/>
            <person name="Floch G.L."/>
            <person name="Makela M.R."/>
            <person name="Henrissat B."/>
            <person name="Grigoriev I.V."/>
            <person name="Crouch J.A."/>
            <person name="De Vries R.P."/>
            <person name="Sukno S.A."/>
            <person name="Thon M.R."/>
        </authorList>
    </citation>
    <scope>NUCLEOTIDE SEQUENCE</scope>
    <source>
        <strain evidence="1">CBS 102054</strain>
    </source>
</reference>
<evidence type="ECO:0000313" key="1">
    <source>
        <dbReference type="EMBL" id="KAK1624319.1"/>
    </source>
</evidence>
<accession>A0AAI9ZGU1</accession>
<comment type="caution">
    <text evidence="1">The sequence shown here is derived from an EMBL/GenBank/DDBJ whole genome shotgun (WGS) entry which is preliminary data.</text>
</comment>
<dbReference type="GeneID" id="85480413"/>
<organism evidence="1 2">
    <name type="scientific">Colletotrichum phormii</name>
    <dbReference type="NCBI Taxonomy" id="359342"/>
    <lineage>
        <taxon>Eukaryota</taxon>
        <taxon>Fungi</taxon>
        <taxon>Dikarya</taxon>
        <taxon>Ascomycota</taxon>
        <taxon>Pezizomycotina</taxon>
        <taxon>Sordariomycetes</taxon>
        <taxon>Hypocreomycetidae</taxon>
        <taxon>Glomerellales</taxon>
        <taxon>Glomerellaceae</taxon>
        <taxon>Colletotrichum</taxon>
        <taxon>Colletotrichum acutatum species complex</taxon>
    </lineage>
</organism>
<evidence type="ECO:0000313" key="2">
    <source>
        <dbReference type="Proteomes" id="UP001243989"/>
    </source>
</evidence>
<keyword evidence="2" id="KW-1185">Reference proteome</keyword>
<protein>
    <submittedName>
        <fullName evidence="1">Uncharacterized protein</fullName>
    </submittedName>
</protein>
<gene>
    <name evidence="1" type="ORF">BDP81DRAFT_502032</name>
</gene>
<dbReference type="Proteomes" id="UP001243989">
    <property type="component" value="Unassembled WGS sequence"/>
</dbReference>
<dbReference type="RefSeq" id="XP_060440314.1">
    <property type="nucleotide sequence ID" value="XM_060595551.1"/>
</dbReference>